<dbReference type="PANTHER" id="PTHR10903">
    <property type="entry name" value="GTPASE, IMAP FAMILY MEMBER-RELATED"/>
    <property type="match status" value="1"/>
</dbReference>
<keyword evidence="9" id="KW-0378">Hydrolase</keyword>
<keyword evidence="6" id="KW-0812">Transmembrane</keyword>
<keyword evidence="3" id="KW-0813">Transport</keyword>
<keyword evidence="15" id="KW-0472">Membrane</keyword>
<dbReference type="Gene3D" id="3.40.50.300">
    <property type="entry name" value="P-loop containing nucleotide triphosphate hydrolases"/>
    <property type="match status" value="1"/>
</dbReference>
<keyword evidence="10" id="KW-1002">Plastid outer membrane</keyword>
<evidence type="ECO:0000256" key="14">
    <source>
        <dbReference type="ARBA" id="ARBA00023134"/>
    </source>
</evidence>
<keyword evidence="14" id="KW-0342">GTP-binding</keyword>
<feature type="region of interest" description="Disordered" evidence="17">
    <location>
        <begin position="1"/>
        <end position="136"/>
    </location>
</feature>
<evidence type="ECO:0000256" key="2">
    <source>
        <dbReference type="ARBA" id="ARBA00004167"/>
    </source>
</evidence>
<feature type="compositionally biased region" description="Polar residues" evidence="17">
    <location>
        <begin position="1"/>
        <end position="21"/>
    </location>
</feature>
<dbReference type="OrthoDB" id="2408444at2759"/>
<feature type="compositionally biased region" description="Low complexity" evidence="17">
    <location>
        <begin position="30"/>
        <end position="41"/>
    </location>
</feature>
<keyword evidence="7" id="KW-0479">Metal-binding</keyword>
<evidence type="ECO:0000256" key="7">
    <source>
        <dbReference type="ARBA" id="ARBA00022723"/>
    </source>
</evidence>
<evidence type="ECO:0000256" key="17">
    <source>
        <dbReference type="SAM" id="MobiDB-lite"/>
    </source>
</evidence>
<evidence type="ECO:0000256" key="15">
    <source>
        <dbReference type="ARBA" id="ARBA00023136"/>
    </source>
</evidence>
<dbReference type="SUPFAM" id="SSF52540">
    <property type="entry name" value="P-loop containing nucleoside triphosphate hydrolases"/>
    <property type="match status" value="1"/>
</dbReference>
<dbReference type="AlphaFoldDB" id="A0A197K0P4"/>
<evidence type="ECO:0000313" key="19">
    <source>
        <dbReference type="EMBL" id="OAQ31050.1"/>
    </source>
</evidence>
<keyword evidence="20" id="KW-1185">Reference proteome</keyword>
<accession>A0A197K0P4</accession>
<dbReference type="InterPro" id="IPR045058">
    <property type="entry name" value="GIMA/IAN/Toc"/>
</dbReference>
<evidence type="ECO:0000256" key="5">
    <source>
        <dbReference type="ARBA" id="ARBA00022640"/>
    </source>
</evidence>
<keyword evidence="11" id="KW-0460">Magnesium</keyword>
<feature type="compositionally biased region" description="Low complexity" evidence="17">
    <location>
        <begin position="100"/>
        <end position="125"/>
    </location>
</feature>
<evidence type="ECO:0000256" key="1">
    <source>
        <dbReference type="ARBA" id="ARBA00001946"/>
    </source>
</evidence>
<name>A0A197K0P4_9FUNG</name>
<keyword evidence="12" id="KW-0653">Protein transport</keyword>
<dbReference type="GO" id="GO:0016787">
    <property type="term" value="F:hydrolase activity"/>
    <property type="evidence" value="ECO:0007669"/>
    <property type="project" value="UniProtKB-KW"/>
</dbReference>
<dbReference type="GO" id="GO:0015031">
    <property type="term" value="P:protein transport"/>
    <property type="evidence" value="ECO:0007669"/>
    <property type="project" value="UniProtKB-KW"/>
</dbReference>
<dbReference type="PANTHER" id="PTHR10903:SF135">
    <property type="entry name" value="TRANSLOCASE OF CHLOROPLAST 120, CHLOROPLASTIC-RELATED"/>
    <property type="match status" value="1"/>
</dbReference>
<evidence type="ECO:0000313" key="20">
    <source>
        <dbReference type="Proteomes" id="UP000078512"/>
    </source>
</evidence>
<dbReference type="GO" id="GO:0046872">
    <property type="term" value="F:metal ion binding"/>
    <property type="evidence" value="ECO:0007669"/>
    <property type="project" value="UniProtKB-KW"/>
</dbReference>
<dbReference type="Proteomes" id="UP000078512">
    <property type="component" value="Unassembled WGS sequence"/>
</dbReference>
<protein>
    <recommendedName>
        <fullName evidence="18">AIG1-type G domain-containing protein</fullName>
    </recommendedName>
</protein>
<dbReference type="GO" id="GO:0016020">
    <property type="term" value="C:membrane"/>
    <property type="evidence" value="ECO:0007669"/>
    <property type="project" value="UniProtKB-SubCell"/>
</dbReference>
<feature type="domain" description="AIG1-type G" evidence="18">
    <location>
        <begin position="142"/>
        <end position="271"/>
    </location>
</feature>
<keyword evidence="13" id="KW-1133">Transmembrane helix</keyword>
<feature type="compositionally biased region" description="Pro residues" evidence="17">
    <location>
        <begin position="65"/>
        <end position="80"/>
    </location>
</feature>
<keyword evidence="8" id="KW-0547">Nucleotide-binding</keyword>
<evidence type="ECO:0000256" key="3">
    <source>
        <dbReference type="ARBA" id="ARBA00022448"/>
    </source>
</evidence>
<comment type="cofactor">
    <cofactor evidence="1">
        <name>Mg(2+)</name>
        <dbReference type="ChEBI" id="CHEBI:18420"/>
    </cofactor>
</comment>
<evidence type="ECO:0000256" key="6">
    <source>
        <dbReference type="ARBA" id="ARBA00022692"/>
    </source>
</evidence>
<evidence type="ECO:0000256" key="10">
    <source>
        <dbReference type="ARBA" id="ARBA00022805"/>
    </source>
</evidence>
<comment type="subcellular location">
    <subcellularLocation>
        <location evidence="2">Membrane</location>
        <topology evidence="2">Single-pass membrane protein</topology>
    </subcellularLocation>
    <subcellularLocation>
        <location evidence="16">Plastid</location>
        <location evidence="16">Chloroplast outer membrane</location>
    </subcellularLocation>
</comment>
<keyword evidence="5" id="KW-0934">Plastid</keyword>
<dbReference type="Pfam" id="PF04548">
    <property type="entry name" value="AIG1"/>
    <property type="match status" value="1"/>
</dbReference>
<evidence type="ECO:0000256" key="16">
    <source>
        <dbReference type="ARBA" id="ARBA00024013"/>
    </source>
</evidence>
<dbReference type="EMBL" id="KV442031">
    <property type="protein sequence ID" value="OAQ31050.1"/>
    <property type="molecule type" value="Genomic_DNA"/>
</dbReference>
<sequence length="359" mass="40476">MLQGQSLTQAQNLHRTATTNGAPGAPQGYQNRQQRQFLEQQTSIPSAPLPLLEEQSRHSYQQQPTPTPTPTTQPHLPPPQKAEHYPPQKAEHNPSQTTEQHYLAQPYQHQQYQQQQHQVQQQQKQEQQEQEPATSPVAREFTIVALGKSGEGKSTLLNSILGREIFLAKASVSEVTQHVDKATNNFLNIPSNPVMHCIDTPSFNGKLHDPHRVKELGALLTKVAAGVDAFLFVVKCTRYRFDSTFYQTLLTYQSLLTPAFWSKLILVFTHATPELLPSTNPEARVPLMAWAREIQEKFKLPTAPKVVFAMDFARFPYPSGGAQDFWEKLMELDANTEPYCHRPFLESFGNGIAVEGQNC</sequence>
<dbReference type="STRING" id="1314771.A0A197K0P4"/>
<dbReference type="InterPro" id="IPR027417">
    <property type="entry name" value="P-loop_NTPase"/>
</dbReference>
<feature type="compositionally biased region" description="Basic and acidic residues" evidence="17">
    <location>
        <begin position="81"/>
        <end position="92"/>
    </location>
</feature>
<dbReference type="GO" id="GO:0005525">
    <property type="term" value="F:GTP binding"/>
    <property type="evidence" value="ECO:0007669"/>
    <property type="project" value="UniProtKB-KW"/>
</dbReference>
<evidence type="ECO:0000256" key="12">
    <source>
        <dbReference type="ARBA" id="ARBA00022927"/>
    </source>
</evidence>
<keyword evidence="4" id="KW-0150">Chloroplast</keyword>
<organism evidence="19 20">
    <name type="scientific">Linnemannia elongata AG-77</name>
    <dbReference type="NCBI Taxonomy" id="1314771"/>
    <lineage>
        <taxon>Eukaryota</taxon>
        <taxon>Fungi</taxon>
        <taxon>Fungi incertae sedis</taxon>
        <taxon>Mucoromycota</taxon>
        <taxon>Mortierellomycotina</taxon>
        <taxon>Mortierellomycetes</taxon>
        <taxon>Mortierellales</taxon>
        <taxon>Mortierellaceae</taxon>
        <taxon>Linnemannia</taxon>
    </lineage>
</organism>
<proteinExistence type="predicted"/>
<reference evidence="19 20" key="1">
    <citation type="submission" date="2016-05" db="EMBL/GenBank/DDBJ databases">
        <title>Genome sequencing reveals origins of a unique bacterial endosymbiosis in the earliest lineages of terrestrial Fungi.</title>
        <authorList>
            <consortium name="DOE Joint Genome Institute"/>
            <person name="Uehling J."/>
            <person name="Gryganskyi A."/>
            <person name="Hameed K."/>
            <person name="Tschaplinski T."/>
            <person name="Misztal P."/>
            <person name="Wu S."/>
            <person name="Desiro A."/>
            <person name="Vande Pol N."/>
            <person name="Du Z.-Y."/>
            <person name="Zienkiewicz A."/>
            <person name="Zienkiewicz K."/>
            <person name="Morin E."/>
            <person name="Tisserant E."/>
            <person name="Splivallo R."/>
            <person name="Hainaut M."/>
            <person name="Henrissat B."/>
            <person name="Ohm R."/>
            <person name="Kuo A."/>
            <person name="Yan J."/>
            <person name="Lipzen A."/>
            <person name="Nolan M."/>
            <person name="Labutti K."/>
            <person name="Barry K."/>
            <person name="Goldstein A."/>
            <person name="Labbe J."/>
            <person name="Schadt C."/>
            <person name="Tuskan G."/>
            <person name="Grigoriev I."/>
            <person name="Martin F."/>
            <person name="Vilgalys R."/>
            <person name="Bonito G."/>
        </authorList>
    </citation>
    <scope>NUCLEOTIDE SEQUENCE [LARGE SCALE GENOMIC DNA]</scope>
    <source>
        <strain evidence="19 20">AG-77</strain>
    </source>
</reference>
<evidence type="ECO:0000256" key="13">
    <source>
        <dbReference type="ARBA" id="ARBA00022989"/>
    </source>
</evidence>
<evidence type="ECO:0000256" key="8">
    <source>
        <dbReference type="ARBA" id="ARBA00022741"/>
    </source>
</evidence>
<evidence type="ECO:0000256" key="9">
    <source>
        <dbReference type="ARBA" id="ARBA00022801"/>
    </source>
</evidence>
<evidence type="ECO:0000256" key="4">
    <source>
        <dbReference type="ARBA" id="ARBA00022528"/>
    </source>
</evidence>
<dbReference type="InterPro" id="IPR006703">
    <property type="entry name" value="G_AIG1"/>
</dbReference>
<gene>
    <name evidence="19" type="ORF">K457DRAFT_154427</name>
</gene>
<evidence type="ECO:0000259" key="18">
    <source>
        <dbReference type="Pfam" id="PF04548"/>
    </source>
</evidence>
<evidence type="ECO:0000256" key="11">
    <source>
        <dbReference type="ARBA" id="ARBA00022842"/>
    </source>
</evidence>